<feature type="region of interest" description="Disordered" evidence="1">
    <location>
        <begin position="802"/>
        <end position="1043"/>
    </location>
</feature>
<dbReference type="OrthoDB" id="5144858at2759"/>
<gene>
    <name evidence="2" type="ORF">FPCIR_13774</name>
</gene>
<accession>A0A8H5KGU2</accession>
<evidence type="ECO:0008006" key="4">
    <source>
        <dbReference type="Google" id="ProtNLM"/>
    </source>
</evidence>
<feature type="region of interest" description="Disordered" evidence="1">
    <location>
        <begin position="627"/>
        <end position="667"/>
    </location>
</feature>
<feature type="compositionally biased region" description="Basic and acidic residues" evidence="1">
    <location>
        <begin position="817"/>
        <end position="832"/>
    </location>
</feature>
<feature type="compositionally biased region" description="Low complexity" evidence="1">
    <location>
        <begin position="199"/>
        <end position="210"/>
    </location>
</feature>
<feature type="region of interest" description="Disordered" evidence="1">
    <location>
        <begin position="1"/>
        <end position="68"/>
    </location>
</feature>
<feature type="compositionally biased region" description="Polar residues" evidence="1">
    <location>
        <begin position="1"/>
        <end position="11"/>
    </location>
</feature>
<keyword evidence="3" id="KW-1185">Reference proteome</keyword>
<feature type="compositionally biased region" description="Low complexity" evidence="1">
    <location>
        <begin position="14"/>
        <end position="25"/>
    </location>
</feature>
<feature type="compositionally biased region" description="Polar residues" evidence="1">
    <location>
        <begin position="885"/>
        <end position="894"/>
    </location>
</feature>
<protein>
    <recommendedName>
        <fullName evidence="4">Pt repeat family protein</fullName>
    </recommendedName>
</protein>
<feature type="region of interest" description="Disordered" evidence="1">
    <location>
        <begin position="1062"/>
        <end position="1135"/>
    </location>
</feature>
<feature type="compositionally biased region" description="Pro residues" evidence="1">
    <location>
        <begin position="49"/>
        <end position="60"/>
    </location>
</feature>
<feature type="compositionally biased region" description="Polar residues" evidence="1">
    <location>
        <begin position="836"/>
        <end position="850"/>
    </location>
</feature>
<feature type="region of interest" description="Disordered" evidence="1">
    <location>
        <begin position="199"/>
        <end position="218"/>
    </location>
</feature>
<feature type="region of interest" description="Disordered" evidence="1">
    <location>
        <begin position="1169"/>
        <end position="1206"/>
    </location>
</feature>
<feature type="compositionally biased region" description="Basic and acidic residues" evidence="1">
    <location>
        <begin position="585"/>
        <end position="594"/>
    </location>
</feature>
<feature type="region of interest" description="Disordered" evidence="1">
    <location>
        <begin position="704"/>
        <end position="741"/>
    </location>
</feature>
<feature type="compositionally biased region" description="Basic and acidic residues" evidence="1">
    <location>
        <begin position="934"/>
        <end position="950"/>
    </location>
</feature>
<feature type="compositionally biased region" description="Basic residues" evidence="1">
    <location>
        <begin position="26"/>
        <end position="39"/>
    </location>
</feature>
<dbReference type="AlphaFoldDB" id="A0A8H5KGU2"/>
<feature type="compositionally biased region" description="Polar residues" evidence="1">
    <location>
        <begin position="569"/>
        <end position="580"/>
    </location>
</feature>
<feature type="compositionally biased region" description="Basic and acidic residues" evidence="1">
    <location>
        <begin position="712"/>
        <end position="734"/>
    </location>
</feature>
<dbReference type="Proteomes" id="UP000546213">
    <property type="component" value="Unassembled WGS sequence"/>
</dbReference>
<dbReference type="EMBL" id="JAAOAS010000554">
    <property type="protein sequence ID" value="KAF5574005.1"/>
    <property type="molecule type" value="Genomic_DNA"/>
</dbReference>
<sequence>MPLRRSSNSADGHSVTSSPSFSLSSTKRRFPLLSRRRNRHSDVSQSSIPPLPSPSPPASPSPSQKVAKPGLRVHVQVKFESPQSPEHVRDYEASAQLKATDRICQALLSRLQHCSSELITRHDSNALDPLRKPHRDVKPLRYRITYRVERDGLILVEKSLRSFQEYELTHDDAREVVAATDRIIGLFLVRHDPGFQWSESVESETTSPETETFRPCTGRPQSMACIPRSHFVSDTQKFEFVSGYSIELFLRSRCATRYPENRNASIKIDSRQPSPLPLLLGEELTTRVSNLIIDPVDAWKRKFDKRHKSCAGLEGSGGCSHIEDGAVDIMVKVRNHIGPDYTYFSHRIQTSKVLFNDHDGRDFDEFANQVKAKLEKARDMTDKSVRSLDDFTLTIRELRGKNWSVHEPLIVRLDPTVTYCRQTMEAVMERLQTGISNVLEHHEDALATMTVHKRGHLIFDGFLDGAGGDDSVLHERFATPDLERKALEAHLKERIRSDITMLCRDTCAIDCPDTLPNLRLKTSGSAASSVGATQLMRPPLSTAGSSSAAPITPSLAASLPRQTSEKSFHGSTASTRSDLSLTKKLAKESLRDPVECPSAPATPSPDMRRVPSGVEMAKKHGYMSDFMADDENQSEPPSTPSLVDTDSLSPRDSVVATPSRAMPHDQSNEGLRIIDDGRRIIYQEQSDMDAIASGMVQFHRPITDDDEPIQLVKEKPAESPGDKKATRRSLDTRMPDLSGNTDHLPEAQKHEPVITQESQPHAPVTPELQKAMVAEELPTMSVAEQVPGIGVPVPGQIKAEAITEKGTGETHQAFQKEQWKTVETRDKPHENPTEVEANSKSETSFGTTPEASIREDAETKDISTPDVAVTITAEEHPSDEKQIEAQLSNDSEVQTPKAEPVVSEKSNVSLADAAQKTLEASVLREFPKPPSIHADTDEAGRNDPQKEHGQETPIQTLVSDLRQAEEDQEVITSLAPKGAPTSSDSGISMEGDAKDREAQSPAATELAENTSLPSKKTHDQSSVKADVVGEDEQHIPHSDVTDEHFPEMVTHFLETVPEDTLLEPTEVVAEDVEIVTSDSPKTPEEPTPLEEPPLMPTIASAPPESLLTPDNFFSSLSEEKEKGQDYPGKPFDTSDFADALARPRVRPRTATLPERRYSTALTLEIDLNAHCDPDQEHSPTEDAPKSASGMWRRDGLHRRQPSAGFIGLPDQRRLHSVGLRSAVLPYRWQQMRREQALWEGRPGTSHSEA</sequence>
<feature type="compositionally biased region" description="Basic and acidic residues" evidence="1">
    <location>
        <begin position="1031"/>
        <end position="1043"/>
    </location>
</feature>
<feature type="compositionally biased region" description="Polar residues" evidence="1">
    <location>
        <begin position="634"/>
        <end position="650"/>
    </location>
</feature>
<comment type="caution">
    <text evidence="2">The sequence shown here is derived from an EMBL/GenBank/DDBJ whole genome shotgun (WGS) entry which is preliminary data.</text>
</comment>
<feature type="compositionally biased region" description="Pro residues" evidence="1">
    <location>
        <begin position="1085"/>
        <end position="1095"/>
    </location>
</feature>
<name>A0A8H5KGU2_9HYPO</name>
<feature type="compositionally biased region" description="Basic and acidic residues" evidence="1">
    <location>
        <begin position="873"/>
        <end position="883"/>
    </location>
</feature>
<feature type="compositionally biased region" description="Basic and acidic residues" evidence="1">
    <location>
        <begin position="1169"/>
        <end position="1184"/>
    </location>
</feature>
<evidence type="ECO:0000313" key="3">
    <source>
        <dbReference type="Proteomes" id="UP000546213"/>
    </source>
</evidence>
<organism evidence="2 3">
    <name type="scientific">Fusarium pseudocircinatum</name>
    <dbReference type="NCBI Taxonomy" id="56676"/>
    <lineage>
        <taxon>Eukaryota</taxon>
        <taxon>Fungi</taxon>
        <taxon>Dikarya</taxon>
        <taxon>Ascomycota</taxon>
        <taxon>Pezizomycotina</taxon>
        <taxon>Sordariomycetes</taxon>
        <taxon>Hypocreomycetidae</taxon>
        <taxon>Hypocreales</taxon>
        <taxon>Nectriaceae</taxon>
        <taxon>Fusarium</taxon>
        <taxon>Fusarium fujikuroi species complex</taxon>
    </lineage>
</organism>
<evidence type="ECO:0000313" key="2">
    <source>
        <dbReference type="EMBL" id="KAF5574005.1"/>
    </source>
</evidence>
<reference evidence="2 3" key="1">
    <citation type="submission" date="2020-05" db="EMBL/GenBank/DDBJ databases">
        <title>Identification and distribution of gene clusters putatively required for synthesis of sphingolipid metabolism inhibitors in phylogenetically diverse species of the filamentous fungus Fusarium.</title>
        <authorList>
            <person name="Kim H.-S."/>
            <person name="Busman M."/>
            <person name="Brown D.W."/>
            <person name="Divon H."/>
            <person name="Uhlig S."/>
            <person name="Proctor R.H."/>
        </authorList>
    </citation>
    <scope>NUCLEOTIDE SEQUENCE [LARGE SCALE GENOMIC DNA]</scope>
    <source>
        <strain evidence="2 3">NRRL 36939</strain>
    </source>
</reference>
<feature type="compositionally biased region" description="Basic and acidic residues" evidence="1">
    <location>
        <begin position="852"/>
        <end position="863"/>
    </location>
</feature>
<evidence type="ECO:0000256" key="1">
    <source>
        <dbReference type="SAM" id="MobiDB-lite"/>
    </source>
</evidence>
<feature type="region of interest" description="Disordered" evidence="1">
    <location>
        <begin position="529"/>
        <end position="611"/>
    </location>
</feature>
<proteinExistence type="predicted"/>